<dbReference type="AlphaFoldDB" id="A0ABD1GM83"/>
<evidence type="ECO:0000313" key="1">
    <source>
        <dbReference type="EMBL" id="KAL1545245.1"/>
    </source>
</evidence>
<dbReference type="Proteomes" id="UP001567538">
    <property type="component" value="Unassembled WGS sequence"/>
</dbReference>
<proteinExistence type="predicted"/>
<keyword evidence="2" id="KW-1185">Reference proteome</keyword>
<gene>
    <name evidence="1" type="ORF">AAHA92_21992</name>
</gene>
<name>A0ABD1GM83_SALDI</name>
<evidence type="ECO:0000313" key="2">
    <source>
        <dbReference type="Proteomes" id="UP001567538"/>
    </source>
</evidence>
<protein>
    <submittedName>
        <fullName evidence="1">Uncharacterized protein</fullName>
    </submittedName>
</protein>
<accession>A0ABD1GM83</accession>
<organism evidence="1 2">
    <name type="scientific">Salvia divinorum</name>
    <name type="common">Maria pastora</name>
    <name type="synonym">Diviner's sage</name>
    <dbReference type="NCBI Taxonomy" id="28513"/>
    <lineage>
        <taxon>Eukaryota</taxon>
        <taxon>Viridiplantae</taxon>
        <taxon>Streptophyta</taxon>
        <taxon>Embryophyta</taxon>
        <taxon>Tracheophyta</taxon>
        <taxon>Spermatophyta</taxon>
        <taxon>Magnoliopsida</taxon>
        <taxon>eudicotyledons</taxon>
        <taxon>Gunneridae</taxon>
        <taxon>Pentapetalae</taxon>
        <taxon>asterids</taxon>
        <taxon>lamiids</taxon>
        <taxon>Lamiales</taxon>
        <taxon>Lamiaceae</taxon>
        <taxon>Nepetoideae</taxon>
        <taxon>Mentheae</taxon>
        <taxon>Salviinae</taxon>
        <taxon>Salvia</taxon>
        <taxon>Salvia subgen. Calosphace</taxon>
    </lineage>
</organism>
<sequence length="95" mass="10646">MDSTSSVAVRWLRQEMDRSVTREKERNSHIIESHNLVLAMMTHPLALPTLLAANTWHELNFGSNTWHGLILIGDPKVVIQRFVGRASDSLGLASL</sequence>
<dbReference type="EMBL" id="JBEAFC010000008">
    <property type="protein sequence ID" value="KAL1545245.1"/>
    <property type="molecule type" value="Genomic_DNA"/>
</dbReference>
<reference evidence="1 2" key="1">
    <citation type="submission" date="2024-06" db="EMBL/GenBank/DDBJ databases">
        <title>A chromosome level genome sequence of Diviner's sage (Salvia divinorum).</title>
        <authorList>
            <person name="Ford S.A."/>
            <person name="Ro D.-K."/>
            <person name="Ness R.W."/>
            <person name="Phillips M.A."/>
        </authorList>
    </citation>
    <scope>NUCLEOTIDE SEQUENCE [LARGE SCALE GENOMIC DNA]</scope>
    <source>
        <strain evidence="1">SAF-2024a</strain>
        <tissue evidence="1">Leaf</tissue>
    </source>
</reference>
<comment type="caution">
    <text evidence="1">The sequence shown here is derived from an EMBL/GenBank/DDBJ whole genome shotgun (WGS) entry which is preliminary data.</text>
</comment>